<dbReference type="AlphaFoldDB" id="A0A2N8S2A1"/>
<evidence type="ECO:0000256" key="1">
    <source>
        <dbReference type="SAM" id="MobiDB-lite"/>
    </source>
</evidence>
<evidence type="ECO:0008006" key="4">
    <source>
        <dbReference type="Google" id="ProtNLM"/>
    </source>
</evidence>
<reference evidence="2 3" key="1">
    <citation type="submission" date="2018-01" db="EMBL/GenBank/DDBJ databases">
        <title>Denitrification phenotypes of diverse strains of Pseudomonas stutzeri.</title>
        <authorList>
            <person name="Milligan D.A."/>
            <person name="Bergaust L."/>
            <person name="Bakken L.R."/>
            <person name="Frostegard A."/>
        </authorList>
    </citation>
    <scope>NUCLEOTIDE SEQUENCE [LARGE SCALE GENOMIC DNA]</scope>
    <source>
        <strain evidence="2 3">KC</strain>
    </source>
</reference>
<sequence length="89" mass="10062">MESIQDRAIALIYKAGLDELVRQSDITWSRWKNLRHRKARISTEEVEVLVKLFPSYALWIASGQIAPESGQTSPQYDEANSNLSNQNAG</sequence>
<name>A0A2N8S2A1_STUST</name>
<gene>
    <name evidence="2" type="ORF">CXK92_11070</name>
</gene>
<proteinExistence type="predicted"/>
<feature type="compositionally biased region" description="Polar residues" evidence="1">
    <location>
        <begin position="69"/>
        <end position="89"/>
    </location>
</feature>
<feature type="region of interest" description="Disordered" evidence="1">
    <location>
        <begin position="67"/>
        <end position="89"/>
    </location>
</feature>
<dbReference type="RefSeq" id="WP_014819552.1">
    <property type="nucleotide sequence ID" value="NZ_CP139348.1"/>
</dbReference>
<dbReference type="Proteomes" id="UP000235925">
    <property type="component" value="Unassembled WGS sequence"/>
</dbReference>
<dbReference type="Gene3D" id="1.10.260.40">
    <property type="entry name" value="lambda repressor-like DNA-binding domains"/>
    <property type="match status" value="1"/>
</dbReference>
<dbReference type="GO" id="GO:0003677">
    <property type="term" value="F:DNA binding"/>
    <property type="evidence" value="ECO:0007669"/>
    <property type="project" value="InterPro"/>
</dbReference>
<comment type="caution">
    <text evidence="2">The sequence shown here is derived from an EMBL/GenBank/DDBJ whole genome shotgun (WGS) entry which is preliminary data.</text>
</comment>
<evidence type="ECO:0000313" key="2">
    <source>
        <dbReference type="EMBL" id="PNF80748.1"/>
    </source>
</evidence>
<dbReference type="OrthoDB" id="6447592at2"/>
<dbReference type="EMBL" id="POUN01000003">
    <property type="protein sequence ID" value="PNF80748.1"/>
    <property type="molecule type" value="Genomic_DNA"/>
</dbReference>
<evidence type="ECO:0000313" key="3">
    <source>
        <dbReference type="Proteomes" id="UP000235925"/>
    </source>
</evidence>
<accession>A0A2N8S2A1</accession>
<organism evidence="2 3">
    <name type="scientific">Stutzerimonas stutzeri</name>
    <name type="common">Pseudomonas stutzeri</name>
    <dbReference type="NCBI Taxonomy" id="316"/>
    <lineage>
        <taxon>Bacteria</taxon>
        <taxon>Pseudomonadati</taxon>
        <taxon>Pseudomonadota</taxon>
        <taxon>Gammaproteobacteria</taxon>
        <taxon>Pseudomonadales</taxon>
        <taxon>Pseudomonadaceae</taxon>
        <taxon>Stutzerimonas</taxon>
    </lineage>
</organism>
<dbReference type="InterPro" id="IPR010982">
    <property type="entry name" value="Lambda_DNA-bd_dom_sf"/>
</dbReference>
<protein>
    <recommendedName>
        <fullName evidence="4">DNA-binding protein</fullName>
    </recommendedName>
</protein>